<dbReference type="RefSeq" id="WP_194695022.1">
    <property type="nucleotide sequence ID" value="NZ_JADKPO010000003.1"/>
</dbReference>
<keyword evidence="4" id="KW-1185">Reference proteome</keyword>
<dbReference type="AlphaFoldDB" id="A0A930VHT0"/>
<dbReference type="SUPFAM" id="SSF81606">
    <property type="entry name" value="PP2C-like"/>
    <property type="match status" value="1"/>
</dbReference>
<dbReference type="PANTHER" id="PTHR43156:SF2">
    <property type="entry name" value="STAGE II SPORULATION PROTEIN E"/>
    <property type="match status" value="1"/>
</dbReference>
<dbReference type="EMBL" id="JADKPO010000003">
    <property type="protein sequence ID" value="MBF4766877.1"/>
    <property type="molecule type" value="Genomic_DNA"/>
</dbReference>
<dbReference type="PROSITE" id="PS50112">
    <property type="entry name" value="PAS"/>
    <property type="match status" value="1"/>
</dbReference>
<dbReference type="InterPro" id="IPR035965">
    <property type="entry name" value="PAS-like_dom_sf"/>
</dbReference>
<dbReference type="InterPro" id="IPR036457">
    <property type="entry name" value="PPM-type-like_dom_sf"/>
</dbReference>
<evidence type="ECO:0000313" key="4">
    <source>
        <dbReference type="Proteomes" id="UP000660668"/>
    </source>
</evidence>
<dbReference type="Gene3D" id="3.60.40.10">
    <property type="entry name" value="PPM-type phosphatase domain"/>
    <property type="match status" value="1"/>
</dbReference>
<dbReference type="CDD" id="cd00130">
    <property type="entry name" value="PAS"/>
    <property type="match status" value="1"/>
</dbReference>
<dbReference type="Proteomes" id="UP000660668">
    <property type="component" value="Unassembled WGS sequence"/>
</dbReference>
<name>A0A930VHT0_9ACTN</name>
<sequence length="379" mass="39911">MSRTPASEVDTFESAPCGYVVVDQRGVIARANAEFLRLLGSDADEVVGVRTFSSLVSPGGQVLLETHVRPILDHAGVVRELALELVRSDGGRVPVLMNARLVDGPARTVLVVLVETRDRHRYEDYLLAAKAAAERAGQESAVMAETLQQTLIPPRPPVVPHLEIGAAYRPAGSGHEVGGDFYDVFQVAPDAWEVVLGDVSGKGINAAVVTSFVRHTVRSEAIAHPDPADLLHALDVAMREHGTEHHCTLAVVRLDRGASGWTLALSLAGHPPALVRRPDGQVVELGVPGTPAGLVTDPAFCTVHHQLGDDLVTLFTDGVTEARAPTGELFGDDRLVELLAGGAGDPHVTAAQVVAEALSWQAENASDDIAVVSFAAASG</sequence>
<reference evidence="3" key="1">
    <citation type="submission" date="2020-11" db="EMBL/GenBank/DDBJ databases">
        <title>Nocardioides cynanchi sp. nov., isolated from soil of rhizosphere of Cynanchum wilfordii.</title>
        <authorList>
            <person name="Lee J.-S."/>
            <person name="Suh M.K."/>
            <person name="Kim J.-S."/>
        </authorList>
    </citation>
    <scope>NUCLEOTIDE SEQUENCE</scope>
    <source>
        <strain evidence="3">KCTC 19276</strain>
    </source>
</reference>
<dbReference type="InterPro" id="IPR052016">
    <property type="entry name" value="Bact_Sigma-Reg"/>
</dbReference>
<dbReference type="Gene3D" id="3.30.450.20">
    <property type="entry name" value="PAS domain"/>
    <property type="match status" value="1"/>
</dbReference>
<dbReference type="SUPFAM" id="SSF55785">
    <property type="entry name" value="PYP-like sensor domain (PAS domain)"/>
    <property type="match status" value="1"/>
</dbReference>
<proteinExistence type="predicted"/>
<dbReference type="Pfam" id="PF13426">
    <property type="entry name" value="PAS_9"/>
    <property type="match status" value="1"/>
</dbReference>
<comment type="caution">
    <text evidence="3">The sequence shown here is derived from an EMBL/GenBank/DDBJ whole genome shotgun (WGS) entry which is preliminary data.</text>
</comment>
<dbReference type="InterPro" id="IPR001932">
    <property type="entry name" value="PPM-type_phosphatase-like_dom"/>
</dbReference>
<dbReference type="SMART" id="SM00331">
    <property type="entry name" value="PP2C_SIG"/>
    <property type="match status" value="1"/>
</dbReference>
<dbReference type="Pfam" id="PF07228">
    <property type="entry name" value="SpoIIE"/>
    <property type="match status" value="1"/>
</dbReference>
<evidence type="ECO:0000259" key="2">
    <source>
        <dbReference type="PROSITE" id="PS50112"/>
    </source>
</evidence>
<evidence type="ECO:0000313" key="3">
    <source>
        <dbReference type="EMBL" id="MBF4766877.1"/>
    </source>
</evidence>
<feature type="domain" description="PAS" evidence="2">
    <location>
        <begin position="4"/>
        <end position="75"/>
    </location>
</feature>
<accession>A0A930VHT0</accession>
<dbReference type="NCBIfam" id="TIGR00229">
    <property type="entry name" value="sensory_box"/>
    <property type="match status" value="1"/>
</dbReference>
<organism evidence="3 4">
    <name type="scientific">Nocardioides agariphilus</name>
    <dbReference type="NCBI Taxonomy" id="433664"/>
    <lineage>
        <taxon>Bacteria</taxon>
        <taxon>Bacillati</taxon>
        <taxon>Actinomycetota</taxon>
        <taxon>Actinomycetes</taxon>
        <taxon>Propionibacteriales</taxon>
        <taxon>Nocardioidaceae</taxon>
        <taxon>Nocardioides</taxon>
    </lineage>
</organism>
<dbReference type="InterPro" id="IPR000014">
    <property type="entry name" value="PAS"/>
</dbReference>
<dbReference type="SMART" id="SM00091">
    <property type="entry name" value="PAS"/>
    <property type="match status" value="1"/>
</dbReference>
<dbReference type="GO" id="GO:0016791">
    <property type="term" value="F:phosphatase activity"/>
    <property type="evidence" value="ECO:0007669"/>
    <property type="project" value="TreeGrafter"/>
</dbReference>
<gene>
    <name evidence="3" type="ORF">ISU10_03730</name>
</gene>
<keyword evidence="1" id="KW-0378">Hydrolase</keyword>
<dbReference type="PANTHER" id="PTHR43156">
    <property type="entry name" value="STAGE II SPORULATION PROTEIN E-RELATED"/>
    <property type="match status" value="1"/>
</dbReference>
<evidence type="ECO:0000256" key="1">
    <source>
        <dbReference type="ARBA" id="ARBA00022801"/>
    </source>
</evidence>
<protein>
    <submittedName>
        <fullName evidence="3">SpoIIE family protein phosphatase</fullName>
    </submittedName>
</protein>